<proteinExistence type="predicted"/>
<evidence type="ECO:0000259" key="1">
    <source>
        <dbReference type="Pfam" id="PF17919"/>
    </source>
</evidence>
<dbReference type="Proteomes" id="UP000887565">
    <property type="component" value="Unplaced"/>
</dbReference>
<feature type="domain" description="Reverse transcriptase/retrotransposon-derived protein RNase H-like" evidence="1">
    <location>
        <begin position="5"/>
        <end position="85"/>
    </location>
</feature>
<evidence type="ECO:0000313" key="3">
    <source>
        <dbReference type="WBParaSite" id="nRc.2.0.1.t05505-RA"/>
    </source>
</evidence>
<keyword evidence="2" id="KW-1185">Reference proteome</keyword>
<name>A0A915HUQ1_ROMCU</name>
<dbReference type="InterPro" id="IPR041577">
    <property type="entry name" value="RT_RNaseH_2"/>
</dbReference>
<dbReference type="AlphaFoldDB" id="A0A915HUQ1"/>
<reference evidence="3" key="1">
    <citation type="submission" date="2022-11" db="UniProtKB">
        <authorList>
            <consortium name="WormBaseParasite"/>
        </authorList>
    </citation>
    <scope>IDENTIFICATION</scope>
</reference>
<dbReference type="SUPFAM" id="SSF56672">
    <property type="entry name" value="DNA/RNA polymerases"/>
    <property type="match status" value="1"/>
</dbReference>
<sequence>MNKYPQALEGIKNPLTTLLFLLYPIYDGKAQFIIQTDASTTTISRILYQESGSNKWIIPYNSHVLTDTKTWCSTIQCKCLAIVNGF</sequence>
<evidence type="ECO:0000313" key="2">
    <source>
        <dbReference type="Proteomes" id="UP000887565"/>
    </source>
</evidence>
<dbReference type="WBParaSite" id="nRc.2.0.1.t05505-RA">
    <property type="protein sequence ID" value="nRc.2.0.1.t05505-RA"/>
    <property type="gene ID" value="nRc.2.0.1.g05505"/>
</dbReference>
<dbReference type="InterPro" id="IPR043502">
    <property type="entry name" value="DNA/RNA_pol_sf"/>
</dbReference>
<dbReference type="Pfam" id="PF17919">
    <property type="entry name" value="RT_RNaseH_2"/>
    <property type="match status" value="1"/>
</dbReference>
<protein>
    <submittedName>
        <fullName evidence="3">Reverse transcriptase/retrotransposon-derived protein RNase H-like domain-containing protein</fullName>
    </submittedName>
</protein>
<accession>A0A915HUQ1</accession>
<organism evidence="2 3">
    <name type="scientific">Romanomermis culicivorax</name>
    <name type="common">Nematode worm</name>
    <dbReference type="NCBI Taxonomy" id="13658"/>
    <lineage>
        <taxon>Eukaryota</taxon>
        <taxon>Metazoa</taxon>
        <taxon>Ecdysozoa</taxon>
        <taxon>Nematoda</taxon>
        <taxon>Enoplea</taxon>
        <taxon>Dorylaimia</taxon>
        <taxon>Mermithida</taxon>
        <taxon>Mermithoidea</taxon>
        <taxon>Mermithidae</taxon>
        <taxon>Romanomermis</taxon>
    </lineage>
</organism>